<dbReference type="Proteomes" id="UP000233469">
    <property type="component" value="Unassembled WGS sequence"/>
</dbReference>
<dbReference type="Pfam" id="PF24674">
    <property type="entry name" value="MACPF_SNTX"/>
    <property type="match status" value="1"/>
</dbReference>
<name>A0A2N1MZI6_9GLOM</name>
<dbReference type="Pfam" id="PF26633">
    <property type="entry name" value="DUF8206"/>
    <property type="match status" value="1"/>
</dbReference>
<comment type="caution">
    <text evidence="4">The sequence shown here is derived from an EMBL/GenBank/DDBJ whole genome shotgun (WGS) entry which is preliminary data.</text>
</comment>
<reference evidence="4 5" key="1">
    <citation type="submission" date="2016-04" db="EMBL/GenBank/DDBJ databases">
        <title>Genome analyses suggest a sexual origin of heterokaryosis in a supposedly ancient asexual fungus.</title>
        <authorList>
            <person name="Ropars J."/>
            <person name="Sedzielewska K."/>
            <person name="Noel J."/>
            <person name="Charron P."/>
            <person name="Farinelli L."/>
            <person name="Marton T."/>
            <person name="Kruger M."/>
            <person name="Pelin A."/>
            <person name="Brachmann A."/>
            <person name="Corradi N."/>
        </authorList>
    </citation>
    <scope>NUCLEOTIDE SEQUENCE [LARGE SCALE GENOMIC DNA]</scope>
    <source>
        <strain evidence="4 5">C2</strain>
    </source>
</reference>
<dbReference type="InterPro" id="IPR027417">
    <property type="entry name" value="P-loop_NTPase"/>
</dbReference>
<sequence>MASTKIITRKSLGRGAFIGSLYNAANDTFCGTTIFKSKYPDDSLRKADIPHTEILYEYENTYKEKFNKLGVGAELKLSVLTGLIPLEGSGKYLNDVKDSLKSVKGTLIYKMTSVEENLDIHRDDVRACISTDGFTNNQNATHVVIGIKWGAAIMASFECKNTNEENRSHVEGALKCHFEKIKISGDGHVDVEERYSNIISHFSIKLLDNAISGDLEVLIPFESTYTDDNYETVTIKLGNYDSNETLEEGESSTRECKSYVFHSAENRLIRLIDSPGIGDTRGSEYDRKNCENILWYISHFRYLNGICILLKPNNSRLTIVFKYCIQELLSHLHKSAKDNIVFCFTNTRETHYRPGDTLQPLRKQLDKLKKQTKSGVEIRVQKDIMYCFDNESFRYLAAIKEVKFTQNEEQNFAESWKRSVDESLRLIEYLVKLQPHIVEDTLSLNNSRNTVLLLSKPFAEIERLIQKNIILIKEKQEEINNSSKTIEELKGKLYASQLDFETRKLDYPRTVCTNISCIELLQVNDDIDLIDYVKHCCKNCYVRFTKYDEINNKMLFFCSAIKLIGGKCKVCGCHWDKHMHVTYEIMYKYNDIIDENVELQISEKKSDQENKRAVIVVHQNRIDQLQKEREKIKEISLKFTQFSRQNAIAAYNDAYVDYLDLCIKEEKIKRNANSRHYDERILRGLEATKEDYLKQVEVIKQEIENNDSSITPNEIADLEKQLYDLPINGPKLKKLKYEAERSEADALRYTENHYKPPVSSKTNFMSNQFAKFFGKGW</sequence>
<feature type="coiled-coil region" evidence="1">
    <location>
        <begin position="608"/>
        <end position="635"/>
    </location>
</feature>
<dbReference type="SUPFAM" id="SSF52540">
    <property type="entry name" value="P-loop containing nucleoside triphosphate hydrolases"/>
    <property type="match status" value="1"/>
</dbReference>
<dbReference type="VEuPathDB" id="FungiDB:RhiirA1_426865"/>
<reference evidence="4 5" key="2">
    <citation type="submission" date="2017-10" db="EMBL/GenBank/DDBJ databases">
        <title>Extensive intraspecific genome diversity in a model arbuscular mycorrhizal fungus.</title>
        <authorList>
            <person name="Chen E.C.H."/>
            <person name="Morin E."/>
            <person name="Baudet D."/>
            <person name="Noel J."/>
            <person name="Ndikumana S."/>
            <person name="Charron P."/>
            <person name="St-Onge C."/>
            <person name="Giorgi J."/>
            <person name="Grigoriev I.V."/>
            <person name="Roux C."/>
            <person name="Martin F.M."/>
            <person name="Corradi N."/>
        </authorList>
    </citation>
    <scope>NUCLEOTIDE SEQUENCE [LARGE SCALE GENOMIC DNA]</scope>
    <source>
        <strain evidence="4 5">C2</strain>
    </source>
</reference>
<evidence type="ECO:0000313" key="5">
    <source>
        <dbReference type="Proteomes" id="UP000233469"/>
    </source>
</evidence>
<dbReference type="EMBL" id="LLXL01001012">
    <property type="protein sequence ID" value="PKK67034.1"/>
    <property type="molecule type" value="Genomic_DNA"/>
</dbReference>
<dbReference type="InterPro" id="IPR056072">
    <property type="entry name" value="SNTX_MACPF/CDC-like_dom"/>
</dbReference>
<evidence type="ECO:0000259" key="3">
    <source>
        <dbReference type="Pfam" id="PF26633"/>
    </source>
</evidence>
<dbReference type="Gene3D" id="3.40.50.300">
    <property type="entry name" value="P-loop containing nucleotide triphosphate hydrolases"/>
    <property type="match status" value="1"/>
</dbReference>
<evidence type="ECO:0000313" key="4">
    <source>
        <dbReference type="EMBL" id="PKK67034.1"/>
    </source>
</evidence>
<gene>
    <name evidence="4" type="ORF">RhiirC2_867997</name>
</gene>
<dbReference type="PANTHER" id="PTHR32046:SF11">
    <property type="entry name" value="IMMUNE-ASSOCIATED NUCLEOTIDE-BINDING PROTEIN 10-LIKE"/>
    <property type="match status" value="1"/>
</dbReference>
<accession>A0A2N1MZI6</accession>
<dbReference type="VEuPathDB" id="FungiDB:RhiirFUN_026722"/>
<evidence type="ECO:0000256" key="1">
    <source>
        <dbReference type="SAM" id="Coils"/>
    </source>
</evidence>
<keyword evidence="1" id="KW-0175">Coiled coil</keyword>
<proteinExistence type="predicted"/>
<feature type="domain" description="DUF8206" evidence="3">
    <location>
        <begin position="504"/>
        <end position="584"/>
    </location>
</feature>
<dbReference type="AlphaFoldDB" id="A0A2N1MZI6"/>
<evidence type="ECO:0008006" key="6">
    <source>
        <dbReference type="Google" id="ProtNLM"/>
    </source>
</evidence>
<organism evidence="4 5">
    <name type="scientific">Rhizophagus irregularis</name>
    <dbReference type="NCBI Taxonomy" id="588596"/>
    <lineage>
        <taxon>Eukaryota</taxon>
        <taxon>Fungi</taxon>
        <taxon>Fungi incertae sedis</taxon>
        <taxon>Mucoromycota</taxon>
        <taxon>Glomeromycotina</taxon>
        <taxon>Glomeromycetes</taxon>
        <taxon>Glomerales</taxon>
        <taxon>Glomeraceae</taxon>
        <taxon>Rhizophagus</taxon>
    </lineage>
</organism>
<dbReference type="PANTHER" id="PTHR32046">
    <property type="entry name" value="G DOMAIN-CONTAINING PROTEIN"/>
    <property type="match status" value="1"/>
</dbReference>
<protein>
    <recommendedName>
        <fullName evidence="6">G domain-containing protein</fullName>
    </recommendedName>
</protein>
<dbReference type="InterPro" id="IPR058519">
    <property type="entry name" value="DUF8206"/>
</dbReference>
<evidence type="ECO:0000259" key="2">
    <source>
        <dbReference type="Pfam" id="PF24674"/>
    </source>
</evidence>
<feature type="domain" description="SNTX MACPF/CDC-like" evidence="2">
    <location>
        <begin position="8"/>
        <end position="162"/>
    </location>
</feature>
<dbReference type="VEuPathDB" id="FungiDB:FUN_001223"/>
<dbReference type="VEuPathDB" id="FungiDB:RhiirA1_496373"/>